<dbReference type="HOGENOM" id="CLU_2794995_0_0_1"/>
<accession>A0A0C3JM36</accession>
<dbReference type="EMBL" id="KN832014">
    <property type="protein sequence ID" value="KIN98616.1"/>
    <property type="molecule type" value="Genomic_DNA"/>
</dbReference>
<protein>
    <submittedName>
        <fullName evidence="1">Uncharacterized protein</fullName>
    </submittedName>
</protein>
<evidence type="ECO:0000313" key="2">
    <source>
        <dbReference type="Proteomes" id="UP000054217"/>
    </source>
</evidence>
<evidence type="ECO:0000313" key="1">
    <source>
        <dbReference type="EMBL" id="KIN98616.1"/>
    </source>
</evidence>
<dbReference type="Proteomes" id="UP000054217">
    <property type="component" value="Unassembled WGS sequence"/>
</dbReference>
<organism evidence="1 2">
    <name type="scientific">Pisolithus tinctorius Marx 270</name>
    <dbReference type="NCBI Taxonomy" id="870435"/>
    <lineage>
        <taxon>Eukaryota</taxon>
        <taxon>Fungi</taxon>
        <taxon>Dikarya</taxon>
        <taxon>Basidiomycota</taxon>
        <taxon>Agaricomycotina</taxon>
        <taxon>Agaricomycetes</taxon>
        <taxon>Agaricomycetidae</taxon>
        <taxon>Boletales</taxon>
        <taxon>Sclerodermatineae</taxon>
        <taxon>Pisolithaceae</taxon>
        <taxon>Pisolithus</taxon>
    </lineage>
</organism>
<name>A0A0C3JM36_PISTI</name>
<reference evidence="2" key="2">
    <citation type="submission" date="2015-01" db="EMBL/GenBank/DDBJ databases">
        <title>Evolutionary Origins and Diversification of the Mycorrhizal Mutualists.</title>
        <authorList>
            <consortium name="DOE Joint Genome Institute"/>
            <consortium name="Mycorrhizal Genomics Consortium"/>
            <person name="Kohler A."/>
            <person name="Kuo A."/>
            <person name="Nagy L.G."/>
            <person name="Floudas D."/>
            <person name="Copeland A."/>
            <person name="Barry K.W."/>
            <person name="Cichocki N."/>
            <person name="Veneault-Fourrey C."/>
            <person name="LaButti K."/>
            <person name="Lindquist E.A."/>
            <person name="Lipzen A."/>
            <person name="Lundell T."/>
            <person name="Morin E."/>
            <person name="Murat C."/>
            <person name="Riley R."/>
            <person name="Ohm R."/>
            <person name="Sun H."/>
            <person name="Tunlid A."/>
            <person name="Henrissat B."/>
            <person name="Grigoriev I.V."/>
            <person name="Hibbett D.S."/>
            <person name="Martin F."/>
        </authorList>
    </citation>
    <scope>NUCLEOTIDE SEQUENCE [LARGE SCALE GENOMIC DNA]</scope>
    <source>
        <strain evidence="2">Marx 270</strain>
    </source>
</reference>
<gene>
    <name evidence="1" type="ORF">M404DRAFT_851109</name>
</gene>
<proteinExistence type="predicted"/>
<sequence length="68" mass="7781">MKIQSHIKARLWQANHFPLLLRGSAAQRCGQRYPVVHTALRCTLVTRMNADMNTIGSTSRMTREHCES</sequence>
<dbReference type="AlphaFoldDB" id="A0A0C3JM36"/>
<keyword evidence="2" id="KW-1185">Reference proteome</keyword>
<reference evidence="1 2" key="1">
    <citation type="submission" date="2014-04" db="EMBL/GenBank/DDBJ databases">
        <authorList>
            <consortium name="DOE Joint Genome Institute"/>
            <person name="Kuo A."/>
            <person name="Kohler A."/>
            <person name="Costa M.D."/>
            <person name="Nagy L.G."/>
            <person name="Floudas D."/>
            <person name="Copeland A."/>
            <person name="Barry K.W."/>
            <person name="Cichocki N."/>
            <person name="Veneault-Fourrey C."/>
            <person name="LaButti K."/>
            <person name="Lindquist E.A."/>
            <person name="Lipzen A."/>
            <person name="Lundell T."/>
            <person name="Morin E."/>
            <person name="Murat C."/>
            <person name="Sun H."/>
            <person name="Tunlid A."/>
            <person name="Henrissat B."/>
            <person name="Grigoriev I.V."/>
            <person name="Hibbett D.S."/>
            <person name="Martin F."/>
            <person name="Nordberg H.P."/>
            <person name="Cantor M.N."/>
            <person name="Hua S.X."/>
        </authorList>
    </citation>
    <scope>NUCLEOTIDE SEQUENCE [LARGE SCALE GENOMIC DNA]</scope>
    <source>
        <strain evidence="1 2">Marx 270</strain>
    </source>
</reference>
<dbReference type="InParanoid" id="A0A0C3JM36"/>